<proteinExistence type="predicted"/>
<evidence type="ECO:0000313" key="1">
    <source>
        <dbReference type="Proteomes" id="UP000887579"/>
    </source>
</evidence>
<sequence length="149" mass="16537">RSNTSTSASATITNEIQRKLSTLSQHSNASSIKNIDENSNEKSKNQTSFLQNINESRAPTAEYLSGGSDSGYPRGRWSHSAETSSLESPRSPSQLLRSPNPHRIKAAEDLYTQMTVQHTTTLAFLVDNFSDIARLHGEFSEFGRDLFDE</sequence>
<evidence type="ECO:0000313" key="2">
    <source>
        <dbReference type="WBParaSite" id="ES5_v2.g29357.t1"/>
    </source>
</evidence>
<organism evidence="1 2">
    <name type="scientific">Panagrolaimus sp. ES5</name>
    <dbReference type="NCBI Taxonomy" id="591445"/>
    <lineage>
        <taxon>Eukaryota</taxon>
        <taxon>Metazoa</taxon>
        <taxon>Ecdysozoa</taxon>
        <taxon>Nematoda</taxon>
        <taxon>Chromadorea</taxon>
        <taxon>Rhabditida</taxon>
        <taxon>Tylenchina</taxon>
        <taxon>Panagrolaimomorpha</taxon>
        <taxon>Panagrolaimoidea</taxon>
        <taxon>Panagrolaimidae</taxon>
        <taxon>Panagrolaimus</taxon>
    </lineage>
</organism>
<reference evidence="2" key="1">
    <citation type="submission" date="2022-11" db="UniProtKB">
        <authorList>
            <consortium name="WormBaseParasite"/>
        </authorList>
    </citation>
    <scope>IDENTIFICATION</scope>
</reference>
<accession>A0AC34GI98</accession>
<dbReference type="Proteomes" id="UP000887579">
    <property type="component" value="Unplaced"/>
</dbReference>
<name>A0AC34GI98_9BILA</name>
<dbReference type="WBParaSite" id="ES5_v2.g29357.t1">
    <property type="protein sequence ID" value="ES5_v2.g29357.t1"/>
    <property type="gene ID" value="ES5_v2.g29357"/>
</dbReference>
<protein>
    <submittedName>
        <fullName evidence="2">Uncharacterized protein</fullName>
    </submittedName>
</protein>